<dbReference type="AlphaFoldDB" id="A0A0A9GPZ6"/>
<reference evidence="1" key="2">
    <citation type="journal article" date="2015" name="Data Brief">
        <title>Shoot transcriptome of the giant reed, Arundo donax.</title>
        <authorList>
            <person name="Barrero R.A."/>
            <person name="Guerrero F.D."/>
            <person name="Moolhuijzen P."/>
            <person name="Goolsby J.A."/>
            <person name="Tidwell J."/>
            <person name="Bellgard S.E."/>
            <person name="Bellgard M.I."/>
        </authorList>
    </citation>
    <scope>NUCLEOTIDE SEQUENCE</scope>
    <source>
        <tissue evidence="1">Shoot tissue taken approximately 20 cm above the soil surface</tissue>
    </source>
</reference>
<protein>
    <submittedName>
        <fullName evidence="1">Uncharacterized protein</fullName>
    </submittedName>
</protein>
<name>A0A0A9GPZ6_ARUDO</name>
<evidence type="ECO:0000313" key="1">
    <source>
        <dbReference type="EMBL" id="JAE27205.1"/>
    </source>
</evidence>
<reference evidence="1" key="1">
    <citation type="submission" date="2014-09" db="EMBL/GenBank/DDBJ databases">
        <authorList>
            <person name="Magalhaes I.L.F."/>
            <person name="Oliveira U."/>
            <person name="Santos F.R."/>
            <person name="Vidigal T.H.D.A."/>
            <person name="Brescovit A.D."/>
            <person name="Santos A.J."/>
        </authorList>
    </citation>
    <scope>NUCLEOTIDE SEQUENCE</scope>
    <source>
        <tissue evidence="1">Shoot tissue taken approximately 20 cm above the soil surface</tissue>
    </source>
</reference>
<dbReference type="EMBL" id="GBRH01170691">
    <property type="protein sequence ID" value="JAE27205.1"/>
    <property type="molecule type" value="Transcribed_RNA"/>
</dbReference>
<organism evidence="1">
    <name type="scientific">Arundo donax</name>
    <name type="common">Giant reed</name>
    <name type="synonym">Donax arundinaceus</name>
    <dbReference type="NCBI Taxonomy" id="35708"/>
    <lineage>
        <taxon>Eukaryota</taxon>
        <taxon>Viridiplantae</taxon>
        <taxon>Streptophyta</taxon>
        <taxon>Embryophyta</taxon>
        <taxon>Tracheophyta</taxon>
        <taxon>Spermatophyta</taxon>
        <taxon>Magnoliopsida</taxon>
        <taxon>Liliopsida</taxon>
        <taxon>Poales</taxon>
        <taxon>Poaceae</taxon>
        <taxon>PACMAD clade</taxon>
        <taxon>Arundinoideae</taxon>
        <taxon>Arundineae</taxon>
        <taxon>Arundo</taxon>
    </lineage>
</organism>
<sequence length="26" mass="3029">MYVIAGPSLPWLRTLGPDQSNYIWLH</sequence>
<proteinExistence type="predicted"/>
<accession>A0A0A9GPZ6</accession>